<evidence type="ECO:0000313" key="2">
    <source>
        <dbReference type="Proteomes" id="UP001062846"/>
    </source>
</evidence>
<gene>
    <name evidence="1" type="ORF">RHMOL_Rhmol09G0171300</name>
</gene>
<name>A0ACC0MFG2_RHOML</name>
<protein>
    <submittedName>
        <fullName evidence="1">Uncharacterized protein</fullName>
    </submittedName>
</protein>
<dbReference type="EMBL" id="CM046396">
    <property type="protein sequence ID" value="KAI8539304.1"/>
    <property type="molecule type" value="Genomic_DNA"/>
</dbReference>
<reference evidence="1" key="1">
    <citation type="submission" date="2022-02" db="EMBL/GenBank/DDBJ databases">
        <title>Plant Genome Project.</title>
        <authorList>
            <person name="Zhang R.-G."/>
        </authorList>
    </citation>
    <scope>NUCLEOTIDE SEQUENCE</scope>
    <source>
        <strain evidence="1">AT1</strain>
    </source>
</reference>
<dbReference type="Proteomes" id="UP001062846">
    <property type="component" value="Chromosome 9"/>
</dbReference>
<comment type="caution">
    <text evidence="1">The sequence shown here is derived from an EMBL/GenBank/DDBJ whole genome shotgun (WGS) entry which is preliminary data.</text>
</comment>
<keyword evidence="2" id="KW-1185">Reference proteome</keyword>
<proteinExistence type="predicted"/>
<accession>A0ACC0MFG2</accession>
<organism evidence="1 2">
    <name type="scientific">Rhododendron molle</name>
    <name type="common">Chinese azalea</name>
    <name type="synonym">Azalea mollis</name>
    <dbReference type="NCBI Taxonomy" id="49168"/>
    <lineage>
        <taxon>Eukaryota</taxon>
        <taxon>Viridiplantae</taxon>
        <taxon>Streptophyta</taxon>
        <taxon>Embryophyta</taxon>
        <taxon>Tracheophyta</taxon>
        <taxon>Spermatophyta</taxon>
        <taxon>Magnoliopsida</taxon>
        <taxon>eudicotyledons</taxon>
        <taxon>Gunneridae</taxon>
        <taxon>Pentapetalae</taxon>
        <taxon>asterids</taxon>
        <taxon>Ericales</taxon>
        <taxon>Ericaceae</taxon>
        <taxon>Ericoideae</taxon>
        <taxon>Rhodoreae</taxon>
        <taxon>Rhododendron</taxon>
    </lineage>
</organism>
<evidence type="ECO:0000313" key="1">
    <source>
        <dbReference type="EMBL" id="KAI8539304.1"/>
    </source>
</evidence>
<sequence>MAAIPSSPLGARLAFHHFGLLLVSVSPEELGFVWVRLCGGDVLPCLECCVLHCRRPVSSVGLYFLEGQAQLNGETDFPVVCAAVESTTFRVLGVGLGGPVLGWIGFECFGLLFVLFGFGLCCLV</sequence>